<dbReference type="GO" id="GO:0033890">
    <property type="term" value="F:ribonuclease D activity"/>
    <property type="evidence" value="ECO:0007669"/>
    <property type="project" value="UniProtKB-UniRule"/>
</dbReference>
<keyword evidence="9" id="KW-1185">Reference proteome</keyword>
<keyword evidence="1 6" id="KW-0963">Cytoplasm</keyword>
<dbReference type="EMBL" id="FMZL01000008">
    <property type="protein sequence ID" value="SDC30640.1"/>
    <property type="molecule type" value="Genomic_DNA"/>
</dbReference>
<dbReference type="PANTHER" id="PTHR47649:SF1">
    <property type="entry name" value="RIBONUCLEASE D"/>
    <property type="match status" value="1"/>
</dbReference>
<dbReference type="GO" id="GO:0003676">
    <property type="term" value="F:nucleic acid binding"/>
    <property type="evidence" value="ECO:0007669"/>
    <property type="project" value="InterPro"/>
</dbReference>
<dbReference type="SMART" id="SM00474">
    <property type="entry name" value="35EXOc"/>
    <property type="match status" value="1"/>
</dbReference>
<dbReference type="NCBIfam" id="TIGR01388">
    <property type="entry name" value="rnd"/>
    <property type="match status" value="1"/>
</dbReference>
<dbReference type="Gene3D" id="1.10.150.80">
    <property type="entry name" value="HRDC domain"/>
    <property type="match status" value="1"/>
</dbReference>
<dbReference type="Pfam" id="PF00570">
    <property type="entry name" value="HRDC"/>
    <property type="match status" value="1"/>
</dbReference>
<evidence type="ECO:0000256" key="5">
    <source>
        <dbReference type="ARBA" id="ARBA00022839"/>
    </source>
</evidence>
<dbReference type="GO" id="GO:0042780">
    <property type="term" value="P:tRNA 3'-end processing"/>
    <property type="evidence" value="ECO:0007669"/>
    <property type="project" value="UniProtKB-UniRule"/>
</dbReference>
<reference evidence="9" key="1">
    <citation type="submission" date="2016-10" db="EMBL/GenBank/DDBJ databases">
        <authorList>
            <person name="Varghese N."/>
            <person name="Submissions S."/>
        </authorList>
    </citation>
    <scope>NUCLEOTIDE SEQUENCE [LARGE SCALE GENOMIC DNA]</scope>
    <source>
        <strain evidence="9">DSM 22619</strain>
    </source>
</reference>
<dbReference type="RefSeq" id="WP_090846181.1">
    <property type="nucleotide sequence ID" value="NZ_FMZL01000008.1"/>
</dbReference>
<dbReference type="PROSITE" id="PS50967">
    <property type="entry name" value="HRDC"/>
    <property type="match status" value="1"/>
</dbReference>
<dbReference type="CDD" id="cd06142">
    <property type="entry name" value="RNaseD_exo"/>
    <property type="match status" value="1"/>
</dbReference>
<keyword evidence="4 6" id="KW-0378">Hydrolase</keyword>
<proteinExistence type="inferred from homology"/>
<dbReference type="InterPro" id="IPR002562">
    <property type="entry name" value="3'-5'_exonuclease_dom"/>
</dbReference>
<evidence type="ECO:0000313" key="8">
    <source>
        <dbReference type="EMBL" id="SDC30640.1"/>
    </source>
</evidence>
<dbReference type="SUPFAM" id="SSF47819">
    <property type="entry name" value="HRDC-like"/>
    <property type="match status" value="2"/>
</dbReference>
<feature type="domain" description="HRDC" evidence="7">
    <location>
        <begin position="207"/>
        <end position="286"/>
    </location>
</feature>
<dbReference type="GO" id="GO:0000166">
    <property type="term" value="F:nucleotide binding"/>
    <property type="evidence" value="ECO:0007669"/>
    <property type="project" value="InterPro"/>
</dbReference>
<dbReference type="AlphaFoldDB" id="A0A1G6KHY8"/>
<dbReference type="EC" id="3.1.13.5" evidence="6"/>
<protein>
    <recommendedName>
        <fullName evidence="6">Ribonuclease D</fullName>
        <shortName evidence="6">RNase D</shortName>
        <ecNumber evidence="6">3.1.13.5</ecNumber>
    </recommendedName>
</protein>
<dbReference type="Gene3D" id="3.30.420.10">
    <property type="entry name" value="Ribonuclease H-like superfamily/Ribonuclease H"/>
    <property type="match status" value="1"/>
</dbReference>
<dbReference type="SMART" id="SM00341">
    <property type="entry name" value="HRDC"/>
    <property type="match status" value="1"/>
</dbReference>
<dbReference type="InterPro" id="IPR051086">
    <property type="entry name" value="RNase_D-like"/>
</dbReference>
<evidence type="ECO:0000313" key="9">
    <source>
        <dbReference type="Proteomes" id="UP000198528"/>
    </source>
</evidence>
<comment type="similarity">
    <text evidence="6">Belongs to the RNase D family.</text>
</comment>
<dbReference type="SUPFAM" id="SSF53098">
    <property type="entry name" value="Ribonuclease H-like"/>
    <property type="match status" value="1"/>
</dbReference>
<keyword evidence="3 6" id="KW-0540">Nuclease</keyword>
<comment type="function">
    <text evidence="6">Exonuclease involved in the 3' processing of various precursor tRNAs. Initiates hydrolysis at the 3'-terminus of an RNA molecule and releases 5'-mononucleotides.</text>
</comment>
<evidence type="ECO:0000256" key="4">
    <source>
        <dbReference type="ARBA" id="ARBA00022801"/>
    </source>
</evidence>
<dbReference type="InterPro" id="IPR002121">
    <property type="entry name" value="HRDC_dom"/>
</dbReference>
<dbReference type="PANTHER" id="PTHR47649">
    <property type="entry name" value="RIBONUCLEASE D"/>
    <property type="match status" value="1"/>
</dbReference>
<keyword evidence="2 6" id="KW-0819">tRNA processing</keyword>
<dbReference type="HAMAP" id="MF_01899">
    <property type="entry name" value="RNase_D"/>
    <property type="match status" value="1"/>
</dbReference>
<sequence length="376" mass="42294">MYISDSKELAAFCERAASSRVLAVDTEFLREKTFYPKLCLIQVATEEESAAVDPILIRNLSSLRALFEDEKITKVFHACTQDLEVILEEMGCIPTPVFDTQVAAAFLGYRQQIGYGALVEACCGVRLPKAESLTDWSRRPLDPEQLQYAEDDVRYLPGIYRQMTEELTRRGRISWIAPEMAEVTSREHFSRPPELAYLHLKRSGSLTRKQLAVAREVSAWRDVVAADRNIPRKWVVSDEVIIESCKRVPRSVDRLCRIRGTEQLSARDAQGMVDAVSRGVACPSDDYPQTKRRDRPSAETESVVDLMYAMLRLISDKSGVATQVIATRDDLLDVASGRKGSRLMKSWRYELAGRELEGLLSGSVGLTVKDGRVELL</sequence>
<dbReference type="STRING" id="604330.SAMN04489857_1020"/>
<dbReference type="GO" id="GO:0005737">
    <property type="term" value="C:cytoplasm"/>
    <property type="evidence" value="ECO:0007669"/>
    <property type="project" value="UniProtKB-SubCell"/>
</dbReference>
<comment type="catalytic activity">
    <reaction evidence="6">
        <text>Exonucleolytic cleavage that removes extra residues from the 3'-terminus of tRNA to produce 5'-mononucleotides.</text>
        <dbReference type="EC" id="3.1.13.5"/>
    </reaction>
</comment>
<dbReference type="GO" id="GO:0008408">
    <property type="term" value="F:3'-5' exonuclease activity"/>
    <property type="evidence" value="ECO:0007669"/>
    <property type="project" value="InterPro"/>
</dbReference>
<dbReference type="InterPro" id="IPR044876">
    <property type="entry name" value="HRDC_dom_sf"/>
</dbReference>
<comment type="subcellular location">
    <subcellularLocation>
        <location evidence="6">Cytoplasm</location>
    </subcellularLocation>
</comment>
<dbReference type="InterPro" id="IPR010997">
    <property type="entry name" value="HRDC-like_sf"/>
</dbReference>
<evidence type="ECO:0000259" key="7">
    <source>
        <dbReference type="PROSITE" id="PS50967"/>
    </source>
</evidence>
<evidence type="ECO:0000256" key="6">
    <source>
        <dbReference type="HAMAP-Rule" id="MF_01899"/>
    </source>
</evidence>
<evidence type="ECO:0000256" key="2">
    <source>
        <dbReference type="ARBA" id="ARBA00022694"/>
    </source>
</evidence>
<dbReference type="InterPro" id="IPR036397">
    <property type="entry name" value="RNaseH_sf"/>
</dbReference>
<dbReference type="Proteomes" id="UP000198528">
    <property type="component" value="Unassembled WGS sequence"/>
</dbReference>
<dbReference type="InterPro" id="IPR006292">
    <property type="entry name" value="RNase_D"/>
</dbReference>
<evidence type="ECO:0000256" key="3">
    <source>
        <dbReference type="ARBA" id="ARBA00022722"/>
    </source>
</evidence>
<keyword evidence="5 6" id="KW-0269">Exonuclease</keyword>
<accession>A0A1G6KHY8</accession>
<name>A0A1G6KHY8_9ACTN</name>
<evidence type="ECO:0000256" key="1">
    <source>
        <dbReference type="ARBA" id="ARBA00022490"/>
    </source>
</evidence>
<dbReference type="InterPro" id="IPR012337">
    <property type="entry name" value="RNaseH-like_sf"/>
</dbReference>
<organism evidence="8 9">
    <name type="scientific">Parafannyhessea umbonata</name>
    <dbReference type="NCBI Taxonomy" id="604330"/>
    <lineage>
        <taxon>Bacteria</taxon>
        <taxon>Bacillati</taxon>
        <taxon>Actinomycetota</taxon>
        <taxon>Coriobacteriia</taxon>
        <taxon>Coriobacteriales</taxon>
        <taxon>Atopobiaceae</taxon>
        <taxon>Parafannyhessea</taxon>
    </lineage>
</organism>
<comment type="cofactor">
    <cofactor evidence="6">
        <name>a divalent metal cation</name>
        <dbReference type="ChEBI" id="CHEBI:60240"/>
    </cofactor>
</comment>
<gene>
    <name evidence="6" type="primary">rnd</name>
    <name evidence="8" type="ORF">SAMN04487824_10841</name>
</gene>
<dbReference type="Pfam" id="PF01612">
    <property type="entry name" value="DNA_pol_A_exo1"/>
    <property type="match status" value="1"/>
</dbReference>